<protein>
    <recommendedName>
        <fullName evidence="3">DUF3148 domain-containing protein</fullName>
    </recommendedName>
</protein>
<name>A0ABW6IK09_9CYAN</name>
<accession>A0ABW6IK09</accession>
<sequence length="78" mass="8873">MSKRKAKFQGNQLKLPLFKPQIGDLVQDVPPPRYPFPPAEGRLIKIAPADWYPQGGDQYHLRTESGFIWVAKEVIKIG</sequence>
<dbReference type="Proteomes" id="UP001600165">
    <property type="component" value="Unassembled WGS sequence"/>
</dbReference>
<reference evidence="1 2" key="1">
    <citation type="submission" date="2024-10" db="EMBL/GenBank/DDBJ databases">
        <authorList>
            <person name="Ratan Roy A."/>
            <person name="Morales Sandoval P.H."/>
            <person name="De Los Santos Villalobos S."/>
            <person name="Chakraborty S."/>
            <person name="Mukherjee J."/>
        </authorList>
    </citation>
    <scope>NUCLEOTIDE SEQUENCE [LARGE SCALE GENOMIC DNA]</scope>
    <source>
        <strain evidence="1 2">S1</strain>
    </source>
</reference>
<evidence type="ECO:0000313" key="1">
    <source>
        <dbReference type="EMBL" id="MFE4108548.1"/>
    </source>
</evidence>
<evidence type="ECO:0008006" key="3">
    <source>
        <dbReference type="Google" id="ProtNLM"/>
    </source>
</evidence>
<dbReference type="EMBL" id="JBHZOL010000115">
    <property type="protein sequence ID" value="MFE4108548.1"/>
    <property type="molecule type" value="Genomic_DNA"/>
</dbReference>
<organism evidence="1 2">
    <name type="scientific">Almyronema epifaneia S1</name>
    <dbReference type="NCBI Taxonomy" id="2991925"/>
    <lineage>
        <taxon>Bacteria</taxon>
        <taxon>Bacillati</taxon>
        <taxon>Cyanobacteriota</taxon>
        <taxon>Cyanophyceae</taxon>
        <taxon>Nodosilineales</taxon>
        <taxon>Nodosilineaceae</taxon>
        <taxon>Almyronema</taxon>
        <taxon>Almyronema epifaneia</taxon>
    </lineage>
</organism>
<dbReference type="RefSeq" id="WP_377968177.1">
    <property type="nucleotide sequence ID" value="NZ_JBHZOL010000115.1"/>
</dbReference>
<comment type="caution">
    <text evidence="1">The sequence shown here is derived from an EMBL/GenBank/DDBJ whole genome shotgun (WGS) entry which is preliminary data.</text>
</comment>
<evidence type="ECO:0000313" key="2">
    <source>
        <dbReference type="Proteomes" id="UP001600165"/>
    </source>
</evidence>
<keyword evidence="2" id="KW-1185">Reference proteome</keyword>
<proteinExistence type="predicted"/>
<gene>
    <name evidence="1" type="ORF">ACFVKH_19905</name>
</gene>